<comment type="subcellular location">
    <subcellularLocation>
        <location evidence="1">Membrane</location>
        <topology evidence="1">Multi-pass membrane protein</topology>
    </subcellularLocation>
</comment>
<feature type="transmembrane region" description="Helical" evidence="7">
    <location>
        <begin position="59"/>
        <end position="77"/>
    </location>
</feature>
<keyword evidence="5" id="KW-0479">Metal-binding</keyword>
<dbReference type="Pfam" id="PF03006">
    <property type="entry name" value="HlyIII"/>
    <property type="match status" value="1"/>
</dbReference>
<reference evidence="8 9" key="1">
    <citation type="submission" date="2024-10" db="EMBL/GenBank/DDBJ databases">
        <title>Updated reference genomes for cyclostephanoid diatoms.</title>
        <authorList>
            <person name="Roberts W.R."/>
            <person name="Alverson A.J."/>
        </authorList>
    </citation>
    <scope>NUCLEOTIDE SEQUENCE [LARGE SCALE GENOMIC DNA]</scope>
    <source>
        <strain evidence="8 9">AJA228-03</strain>
    </source>
</reference>
<proteinExistence type="predicted"/>
<dbReference type="PANTHER" id="PTHR20855:SF3">
    <property type="entry name" value="LD03007P"/>
    <property type="match status" value="1"/>
</dbReference>
<feature type="transmembrane region" description="Helical" evidence="7">
    <location>
        <begin position="226"/>
        <end position="246"/>
    </location>
</feature>
<protein>
    <recommendedName>
        <fullName evidence="10">Hemolysin III</fullName>
    </recommendedName>
</protein>
<feature type="binding site" evidence="5">
    <location>
        <position position="259"/>
    </location>
    <ligand>
        <name>Zn(2+)</name>
        <dbReference type="ChEBI" id="CHEBI:29105"/>
    </ligand>
</feature>
<evidence type="ECO:0000256" key="1">
    <source>
        <dbReference type="ARBA" id="ARBA00004141"/>
    </source>
</evidence>
<keyword evidence="3 7" id="KW-1133">Transmembrane helix</keyword>
<dbReference type="GO" id="GO:0016020">
    <property type="term" value="C:membrane"/>
    <property type="evidence" value="ECO:0007669"/>
    <property type="project" value="UniProtKB-SubCell"/>
</dbReference>
<feature type="binding site" evidence="5">
    <location>
        <position position="107"/>
    </location>
    <ligand>
        <name>Zn(2+)</name>
        <dbReference type="ChEBI" id="CHEBI:29105"/>
    </ligand>
</feature>
<dbReference type="EMBL" id="JALLPB020000585">
    <property type="protein sequence ID" value="KAL3807773.1"/>
    <property type="molecule type" value="Genomic_DNA"/>
</dbReference>
<name>A0ABD3R552_9STRA</name>
<gene>
    <name evidence="8" type="ORF">ACHAXA_000326</name>
</gene>
<evidence type="ECO:0008006" key="10">
    <source>
        <dbReference type="Google" id="ProtNLM"/>
    </source>
</evidence>
<dbReference type="Proteomes" id="UP001530377">
    <property type="component" value="Unassembled WGS sequence"/>
</dbReference>
<evidence type="ECO:0000256" key="4">
    <source>
        <dbReference type="ARBA" id="ARBA00023136"/>
    </source>
</evidence>
<evidence type="ECO:0000256" key="5">
    <source>
        <dbReference type="PIRSR" id="PIRSR604254-1"/>
    </source>
</evidence>
<feature type="transmembrane region" description="Helical" evidence="7">
    <location>
        <begin position="145"/>
        <end position="163"/>
    </location>
</feature>
<accession>A0ABD3R552</accession>
<keyword evidence="5" id="KW-0862">Zinc</keyword>
<dbReference type="PANTHER" id="PTHR20855">
    <property type="entry name" value="ADIPOR/PROGESTIN RECEPTOR-RELATED"/>
    <property type="match status" value="1"/>
</dbReference>
<evidence type="ECO:0000313" key="8">
    <source>
        <dbReference type="EMBL" id="KAL3807773.1"/>
    </source>
</evidence>
<feature type="transmembrane region" description="Helical" evidence="7">
    <location>
        <begin position="261"/>
        <end position="281"/>
    </location>
</feature>
<sequence>MLSDEEATPSSGYLHLDDPPGQPVSWAPPWSFADTDKNPPRQLSRDGSPHVTDEVFNSASHLFAAMLSLLGTVLLITQSGGDAWKIVSFAIYGSSLMFLFACSTLHHAISGTEEASSLYSSSGLHFDSDGQQYIVEARLRMLDYLAIYPLIAGTFTPLCLVYLRDSVIGWSFLGVAWFLAFAGMILTATFGVERIPKWLSMTTYITMGWLGGILAIWLVPKVGGSGMSTFVSGGVAFTAGGYIFALERPNPIPGKFGFHEIWHVAVILGAALHYAVMYFYVLPWEG</sequence>
<comment type="caution">
    <text evidence="8">The sequence shown here is derived from an EMBL/GenBank/DDBJ whole genome shotgun (WGS) entry which is preliminary data.</text>
</comment>
<keyword evidence="2 7" id="KW-0812">Transmembrane</keyword>
<dbReference type="InterPro" id="IPR004254">
    <property type="entry name" value="AdipoR/HlyIII-related"/>
</dbReference>
<keyword evidence="9" id="KW-1185">Reference proteome</keyword>
<feature type="compositionally biased region" description="Basic and acidic residues" evidence="6">
    <location>
        <begin position="34"/>
        <end position="50"/>
    </location>
</feature>
<feature type="region of interest" description="Disordered" evidence="6">
    <location>
        <begin position="1"/>
        <end position="50"/>
    </location>
</feature>
<feature type="binding site" evidence="5">
    <location>
        <position position="263"/>
    </location>
    <ligand>
        <name>Zn(2+)</name>
        <dbReference type="ChEBI" id="CHEBI:29105"/>
    </ligand>
</feature>
<evidence type="ECO:0000256" key="2">
    <source>
        <dbReference type="ARBA" id="ARBA00022692"/>
    </source>
</evidence>
<feature type="transmembrane region" description="Helical" evidence="7">
    <location>
        <begin position="89"/>
        <end position="109"/>
    </location>
</feature>
<feature type="transmembrane region" description="Helical" evidence="7">
    <location>
        <begin position="198"/>
        <end position="219"/>
    </location>
</feature>
<feature type="transmembrane region" description="Helical" evidence="7">
    <location>
        <begin position="170"/>
        <end position="192"/>
    </location>
</feature>
<organism evidence="8 9">
    <name type="scientific">Cyclostephanos tholiformis</name>
    <dbReference type="NCBI Taxonomy" id="382380"/>
    <lineage>
        <taxon>Eukaryota</taxon>
        <taxon>Sar</taxon>
        <taxon>Stramenopiles</taxon>
        <taxon>Ochrophyta</taxon>
        <taxon>Bacillariophyta</taxon>
        <taxon>Coscinodiscophyceae</taxon>
        <taxon>Thalassiosirophycidae</taxon>
        <taxon>Stephanodiscales</taxon>
        <taxon>Stephanodiscaceae</taxon>
        <taxon>Cyclostephanos</taxon>
    </lineage>
</organism>
<evidence type="ECO:0000256" key="3">
    <source>
        <dbReference type="ARBA" id="ARBA00022989"/>
    </source>
</evidence>
<keyword evidence="4 7" id="KW-0472">Membrane</keyword>
<evidence type="ECO:0000256" key="6">
    <source>
        <dbReference type="SAM" id="MobiDB-lite"/>
    </source>
</evidence>
<evidence type="ECO:0000256" key="7">
    <source>
        <dbReference type="SAM" id="Phobius"/>
    </source>
</evidence>
<dbReference type="AlphaFoldDB" id="A0ABD3R552"/>
<evidence type="ECO:0000313" key="9">
    <source>
        <dbReference type="Proteomes" id="UP001530377"/>
    </source>
</evidence>